<dbReference type="InterPro" id="IPR011044">
    <property type="entry name" value="Quino_amine_DH_bsu"/>
</dbReference>
<proteinExistence type="predicted"/>
<comment type="caution">
    <text evidence="1">The sequence shown here is derived from an EMBL/GenBank/DDBJ whole genome shotgun (WGS) entry which is preliminary data.</text>
</comment>
<accession>A0A934KKX1</accession>
<dbReference type="AlphaFoldDB" id="A0A934KKX1"/>
<evidence type="ECO:0000313" key="1">
    <source>
        <dbReference type="EMBL" id="MBJ7609597.1"/>
    </source>
</evidence>
<name>A0A934KKX1_9BACT</name>
<dbReference type="Proteomes" id="UP000614410">
    <property type="component" value="Unassembled WGS sequence"/>
</dbReference>
<protein>
    <submittedName>
        <fullName evidence="1">Uncharacterized protein</fullName>
    </submittedName>
</protein>
<sequence>MSVALAACGTLPQSSFVAKPVPTSGGPYLLVGRLVNRVYIAFDGFDWRGTRRGTFGPVQICPSQGVGPCRSLQFAPDGSRALDLEQVIGPSGETLGTLPQINNTGYSYSLGEWVWADDSRHLCAVGNPHYSSPPANPGGPGLVGPGLVGPWPGAPTRLYVATAGGSYREVAPLDVGGSNDITTILACSTAADQALTLTQILPGGSEAVVRLSQLSTGATLLDRRITLSEVQAASVRSSFVASPDGRFMAISPIDYNGVTTVLDLSSAQVPSRLIPGRVHGFSYDDSRVVVSGPTGVRVVTVSNGSSVWKSGQSFCGFAERPDAAHSDQAVCVGASFDVWVVPAQGSPQHVATGGLAGLDVGP</sequence>
<organism evidence="1 2">
    <name type="scientific">Candidatus Amunia macphersoniae</name>
    <dbReference type="NCBI Taxonomy" id="3127014"/>
    <lineage>
        <taxon>Bacteria</taxon>
        <taxon>Bacillati</taxon>
        <taxon>Candidatus Dormiibacterota</taxon>
        <taxon>Candidatus Dormibacteria</taxon>
        <taxon>Candidatus Aeolococcales</taxon>
        <taxon>Candidatus Aeolococcaceae</taxon>
        <taxon>Candidatus Amunia</taxon>
    </lineage>
</organism>
<gene>
    <name evidence="1" type="ORF">JF887_09255</name>
</gene>
<reference evidence="1 2" key="1">
    <citation type="submission" date="2020-10" db="EMBL/GenBank/DDBJ databases">
        <title>Ca. Dormibacterota MAGs.</title>
        <authorList>
            <person name="Montgomery K."/>
        </authorList>
    </citation>
    <scope>NUCLEOTIDE SEQUENCE [LARGE SCALE GENOMIC DNA]</scope>
    <source>
        <strain evidence="1">Mitchell_Peninsula_5</strain>
    </source>
</reference>
<evidence type="ECO:0000313" key="2">
    <source>
        <dbReference type="Proteomes" id="UP000614410"/>
    </source>
</evidence>
<dbReference type="EMBL" id="JAEKNN010000048">
    <property type="protein sequence ID" value="MBJ7609597.1"/>
    <property type="molecule type" value="Genomic_DNA"/>
</dbReference>
<dbReference type="SUPFAM" id="SSF50969">
    <property type="entry name" value="YVTN repeat-like/Quinoprotein amine dehydrogenase"/>
    <property type="match status" value="1"/>
</dbReference>